<protein>
    <submittedName>
        <fullName evidence="1">Glutaminyl-peptide cyclotransferase</fullName>
    </submittedName>
</protein>
<dbReference type="PANTHER" id="PTHR31270:SF1">
    <property type="entry name" value="GLUTAMINYL-PEPTIDE CYCLOTRANSFERASE"/>
    <property type="match status" value="1"/>
</dbReference>
<comment type="caution">
    <text evidence="1">The sequence shown here is derived from an EMBL/GenBank/DDBJ whole genome shotgun (WGS) entry which is preliminary data.</text>
</comment>
<sequence length="263" mass="29389">MLRGAIQLTGLVAVLLASISCSYAAKVAPEFEFTLIESVKRSPAFTQGLEFYGTDLIHSSGLVGQSFIERRQHPKAFLAKQRWRTDLPAPVFAEGSSVINDEIYLLSWRQSTGWRLAPETGKTIGEFKYTGQGWGLTNNGEHLIRSDGSAHLFFHRPGDFALKHTLEVTWNDTPVRNLNELEYAQGFIWANIWQSDAIVAINPDSGEVEGSINLASLAQHEKASSRDNVLNGIAFDTATGDYWVTGKRWDHLYRLSIQLPEKH</sequence>
<organism evidence="1 2">
    <name type="scientific">Gilvimarinus gilvus</name>
    <dbReference type="NCBI Taxonomy" id="3058038"/>
    <lineage>
        <taxon>Bacteria</taxon>
        <taxon>Pseudomonadati</taxon>
        <taxon>Pseudomonadota</taxon>
        <taxon>Gammaproteobacteria</taxon>
        <taxon>Cellvibrionales</taxon>
        <taxon>Cellvibrionaceae</taxon>
        <taxon>Gilvimarinus</taxon>
    </lineage>
</organism>
<reference evidence="1 2" key="1">
    <citation type="submission" date="2023-11" db="EMBL/GenBank/DDBJ databases">
        <title>Gilvimarinus fulvus sp. nov., isolated from the surface of Kelp.</title>
        <authorList>
            <person name="Sun Y.Y."/>
            <person name="Gong Y."/>
            <person name="Du Z.J."/>
        </authorList>
    </citation>
    <scope>NUCLEOTIDE SEQUENCE [LARGE SCALE GENOMIC DNA]</scope>
    <source>
        <strain evidence="1 2">SDUM040013</strain>
    </source>
</reference>
<proteinExistence type="predicted"/>
<dbReference type="PANTHER" id="PTHR31270">
    <property type="entry name" value="GLUTAMINYL-PEPTIDE CYCLOTRANSFERASE"/>
    <property type="match status" value="1"/>
</dbReference>
<dbReference type="Pfam" id="PF05096">
    <property type="entry name" value="Glu_cyclase_2"/>
    <property type="match status" value="1"/>
</dbReference>
<dbReference type="InterPro" id="IPR007788">
    <property type="entry name" value="QCT"/>
</dbReference>
<gene>
    <name evidence="1" type="ORF">SCD92_00125</name>
</gene>
<dbReference type="RefSeq" id="WP_302724345.1">
    <property type="nucleotide sequence ID" value="NZ_JAULRU010000797.1"/>
</dbReference>
<dbReference type="SUPFAM" id="SSF50969">
    <property type="entry name" value="YVTN repeat-like/Quinoprotein amine dehydrogenase"/>
    <property type="match status" value="1"/>
</dbReference>
<keyword evidence="2" id="KW-1185">Reference proteome</keyword>
<dbReference type="Proteomes" id="UP001273505">
    <property type="component" value="Unassembled WGS sequence"/>
</dbReference>
<evidence type="ECO:0000313" key="1">
    <source>
        <dbReference type="EMBL" id="MDX6847741.1"/>
    </source>
</evidence>
<name>A0ABU4RS77_9GAMM</name>
<evidence type="ECO:0000313" key="2">
    <source>
        <dbReference type="Proteomes" id="UP001273505"/>
    </source>
</evidence>
<accession>A0ABU4RS77</accession>
<dbReference type="PROSITE" id="PS51257">
    <property type="entry name" value="PROKAR_LIPOPROTEIN"/>
    <property type="match status" value="1"/>
</dbReference>
<dbReference type="EMBL" id="JAXAFO010000001">
    <property type="protein sequence ID" value="MDX6847741.1"/>
    <property type="molecule type" value="Genomic_DNA"/>
</dbReference>
<dbReference type="InterPro" id="IPR011044">
    <property type="entry name" value="Quino_amine_DH_bsu"/>
</dbReference>